<feature type="repeat" description="WD" evidence="5">
    <location>
        <begin position="292"/>
        <end position="324"/>
    </location>
</feature>
<feature type="repeat" description="WD" evidence="5">
    <location>
        <begin position="195"/>
        <end position="238"/>
    </location>
</feature>
<dbReference type="Gene3D" id="2.130.10.10">
    <property type="entry name" value="YVTN repeat-like/Quinoprotein amine dehydrogenase"/>
    <property type="match status" value="1"/>
</dbReference>
<keyword evidence="3" id="KW-0677">Repeat</keyword>
<feature type="repeat" description="WD" evidence="5">
    <location>
        <begin position="64"/>
        <end position="96"/>
    </location>
</feature>
<dbReference type="EnsemblMetazoa" id="XM_003382336.3">
    <property type="protein sequence ID" value="XP_003382384.2"/>
    <property type="gene ID" value="LOC100635338"/>
</dbReference>
<feature type="repeat" description="WD" evidence="5">
    <location>
        <begin position="325"/>
        <end position="357"/>
    </location>
</feature>
<organism evidence="6">
    <name type="scientific">Amphimedon queenslandica</name>
    <name type="common">Sponge</name>
    <dbReference type="NCBI Taxonomy" id="400682"/>
    <lineage>
        <taxon>Eukaryota</taxon>
        <taxon>Metazoa</taxon>
        <taxon>Porifera</taxon>
        <taxon>Demospongiae</taxon>
        <taxon>Heteroscleromorpha</taxon>
        <taxon>Haplosclerida</taxon>
        <taxon>Niphatidae</taxon>
        <taxon>Amphimedon</taxon>
    </lineage>
</organism>
<keyword evidence="7" id="KW-1185">Reference proteome</keyword>
<dbReference type="PRINTS" id="PR00319">
    <property type="entry name" value="GPROTEINB"/>
</dbReference>
<proteinExistence type="inferred from homology"/>
<dbReference type="InterPro" id="IPR015943">
    <property type="entry name" value="WD40/YVTN_repeat-like_dom_sf"/>
</dbReference>
<evidence type="ECO:0000256" key="2">
    <source>
        <dbReference type="ARBA" id="ARBA00022574"/>
    </source>
</evidence>
<dbReference type="AlphaFoldDB" id="A0A1X7VWS1"/>
<dbReference type="EnsemblMetazoa" id="Aqu2.1.44326_001">
    <property type="protein sequence ID" value="Aqu2.1.44326_001"/>
    <property type="gene ID" value="Aqu2.1.44326"/>
</dbReference>
<dbReference type="Proteomes" id="UP000007879">
    <property type="component" value="Unassembled WGS sequence"/>
</dbReference>
<evidence type="ECO:0000256" key="5">
    <source>
        <dbReference type="PROSITE-ProRule" id="PRU00221"/>
    </source>
</evidence>
<dbReference type="PROSITE" id="PS50082">
    <property type="entry name" value="WD_REPEATS_2"/>
    <property type="match status" value="5"/>
</dbReference>
<dbReference type="eggNOG" id="KOG0286">
    <property type="taxonomic scope" value="Eukaryota"/>
</dbReference>
<dbReference type="PROSITE" id="PS50294">
    <property type="entry name" value="WD_REPEATS_REGION"/>
    <property type="match status" value="1"/>
</dbReference>
<reference evidence="7" key="1">
    <citation type="journal article" date="2010" name="Nature">
        <title>The Amphimedon queenslandica genome and the evolution of animal complexity.</title>
        <authorList>
            <person name="Srivastava M."/>
            <person name="Simakov O."/>
            <person name="Chapman J."/>
            <person name="Fahey B."/>
            <person name="Gauthier M.E."/>
            <person name="Mitros T."/>
            <person name="Richards G.S."/>
            <person name="Conaco C."/>
            <person name="Dacre M."/>
            <person name="Hellsten U."/>
            <person name="Larroux C."/>
            <person name="Putnam N.H."/>
            <person name="Stanke M."/>
            <person name="Adamska M."/>
            <person name="Darling A."/>
            <person name="Degnan S.M."/>
            <person name="Oakley T.H."/>
            <person name="Plachetzki D.C."/>
            <person name="Zhai Y."/>
            <person name="Adamski M."/>
            <person name="Calcino A."/>
            <person name="Cummins S.F."/>
            <person name="Goodstein D.M."/>
            <person name="Harris C."/>
            <person name="Jackson D.J."/>
            <person name="Leys S.P."/>
            <person name="Shu S."/>
            <person name="Woodcroft B.J."/>
            <person name="Vervoort M."/>
            <person name="Kosik K.S."/>
            <person name="Manning G."/>
            <person name="Degnan B.M."/>
            <person name="Rokhsar D.S."/>
        </authorList>
    </citation>
    <scope>NUCLEOTIDE SEQUENCE [LARGE SCALE GENOMIC DNA]</scope>
</reference>
<dbReference type="PIRSF" id="PIRSF002394">
    <property type="entry name" value="GN-bd_beta"/>
    <property type="match status" value="1"/>
</dbReference>
<dbReference type="InterPro" id="IPR019775">
    <property type="entry name" value="WD40_repeat_CS"/>
</dbReference>
<keyword evidence="4" id="KW-0807">Transducer</keyword>
<dbReference type="OrthoDB" id="10255630at2759"/>
<accession>A0A1X7VWS1</accession>
<keyword evidence="2 5" id="KW-0853">WD repeat</keyword>
<feature type="repeat" description="WD" evidence="5">
    <location>
        <begin position="239"/>
        <end position="280"/>
    </location>
</feature>
<dbReference type="InterPro" id="IPR036322">
    <property type="entry name" value="WD40_repeat_dom_sf"/>
</dbReference>
<evidence type="ECO:0000256" key="1">
    <source>
        <dbReference type="ARBA" id="ARBA00009768"/>
    </source>
</evidence>
<dbReference type="PANTHER" id="PTHR19850">
    <property type="entry name" value="GUANINE NUCLEOTIDE-BINDING PROTEIN BETA G PROTEIN BETA"/>
    <property type="match status" value="1"/>
</dbReference>
<evidence type="ECO:0000313" key="6">
    <source>
        <dbReference type="EnsemblMetazoa" id="Aqu2.1.44326_001"/>
    </source>
</evidence>
<dbReference type="KEGG" id="aqu:100635338"/>
<evidence type="ECO:0000256" key="4">
    <source>
        <dbReference type="ARBA" id="ARBA00023224"/>
    </source>
</evidence>
<dbReference type="SUPFAM" id="SSF50978">
    <property type="entry name" value="WD40 repeat-like"/>
    <property type="match status" value="1"/>
</dbReference>
<evidence type="ECO:0000256" key="3">
    <source>
        <dbReference type="ARBA" id="ARBA00022737"/>
    </source>
</evidence>
<dbReference type="PROSITE" id="PS00678">
    <property type="entry name" value="WD_REPEATS_1"/>
    <property type="match status" value="1"/>
</dbReference>
<dbReference type="CDD" id="cd00200">
    <property type="entry name" value="WD40"/>
    <property type="match status" value="1"/>
</dbReference>
<dbReference type="InterPro" id="IPR001680">
    <property type="entry name" value="WD40_rpt"/>
</dbReference>
<sequence length="357" mass="39844">MCEEMATEMADNGILSLKQETVLLKDSIKLERMKYADTTLKEASAKISDVSLVAPLQSMKTRKTLKHHLKVIAFDWSPDQRHIYSGGEKGLTVIWDAFNSQEEIFIETDFECVFSCAYAPSTTLVACCGLSRRCSIYDVNCGVNFIKEPKKEFLLNSKYITHCVFVGSDQQILTAGANTKIALWDMERPDPVCEFVGHKSEVMGVSLMQQNSCSVFASCGNDRCVCIWDIRSGKCIRRIDDYSSELNAVEFYSTGEAVATAATDGTIRLFDFKADQEIMLYAKPTILLAASSLDFSKSGRILFAGYDDNTLRAWDVLKGEQLSVWYDHEDRISSVKVSPDGTAVGTCSWDSTVRIWA</sequence>
<gene>
    <name evidence="6" type="primary">100635338</name>
</gene>
<protein>
    <submittedName>
        <fullName evidence="6">Uncharacterized protein</fullName>
    </submittedName>
</protein>
<dbReference type="GO" id="GO:0007165">
    <property type="term" value="P:signal transduction"/>
    <property type="evidence" value="ECO:0007669"/>
    <property type="project" value="UniProtKB-KW"/>
</dbReference>
<dbReference type="SMART" id="SM00320">
    <property type="entry name" value="WD40"/>
    <property type="match status" value="7"/>
</dbReference>
<dbReference type="STRING" id="400682.A0A1X7VWS1"/>
<reference evidence="6" key="2">
    <citation type="submission" date="2017-05" db="UniProtKB">
        <authorList>
            <consortium name="EnsemblMetazoa"/>
        </authorList>
    </citation>
    <scope>IDENTIFICATION</scope>
</reference>
<comment type="similarity">
    <text evidence="1">Belongs to the WD repeat G protein beta family.</text>
</comment>
<dbReference type="InParanoid" id="A0A1X7VWS1"/>
<evidence type="ECO:0000313" key="7">
    <source>
        <dbReference type="Proteomes" id="UP000007879"/>
    </source>
</evidence>
<dbReference type="Pfam" id="PF25391">
    <property type="entry name" value="WD40_Gbeta"/>
    <property type="match status" value="1"/>
</dbReference>
<dbReference type="InterPro" id="IPR001632">
    <property type="entry name" value="WD40_G-protein_beta-like"/>
</dbReference>
<dbReference type="InterPro" id="IPR016346">
    <property type="entry name" value="G-protein_beta_1-5"/>
</dbReference>
<name>A0A1X7VWS1_AMPQE</name>